<name>A0A1L9RLU7_ASPWE</name>
<accession>A0A1L9RLU7</accession>
<sequence length="105" mass="11729">MANRYQPLKDYMGLQLVHEILSAEDVVPCLHQYVSRVTSALVYGGQSPKETEMTIKTIDSVIRAIMDGITSPSNFIVDAFPVLDYLSRCCGSRERIKFIATQKAS</sequence>
<dbReference type="EMBL" id="KV878212">
    <property type="protein sequence ID" value="OJJ35807.1"/>
    <property type="molecule type" value="Genomic_DNA"/>
</dbReference>
<dbReference type="Proteomes" id="UP000184383">
    <property type="component" value="Unassembled WGS sequence"/>
</dbReference>
<protein>
    <submittedName>
        <fullName evidence="1">Uncharacterized protein</fullName>
    </submittedName>
</protein>
<proteinExistence type="predicted"/>
<dbReference type="AlphaFoldDB" id="A0A1L9RLU7"/>
<dbReference type="GeneID" id="63751303"/>
<evidence type="ECO:0000313" key="2">
    <source>
        <dbReference type="Proteomes" id="UP000184383"/>
    </source>
</evidence>
<keyword evidence="2" id="KW-1185">Reference proteome</keyword>
<organism evidence="1 2">
    <name type="scientific">Aspergillus wentii DTO 134E9</name>
    <dbReference type="NCBI Taxonomy" id="1073089"/>
    <lineage>
        <taxon>Eukaryota</taxon>
        <taxon>Fungi</taxon>
        <taxon>Dikarya</taxon>
        <taxon>Ascomycota</taxon>
        <taxon>Pezizomycotina</taxon>
        <taxon>Eurotiomycetes</taxon>
        <taxon>Eurotiomycetidae</taxon>
        <taxon>Eurotiales</taxon>
        <taxon>Aspergillaceae</taxon>
        <taxon>Aspergillus</taxon>
        <taxon>Aspergillus subgen. Cremei</taxon>
    </lineage>
</organism>
<reference evidence="2" key="1">
    <citation type="journal article" date="2017" name="Genome Biol.">
        <title>Comparative genomics reveals high biological diversity and specific adaptations in the industrially and medically important fungal genus Aspergillus.</title>
        <authorList>
            <person name="de Vries R.P."/>
            <person name="Riley R."/>
            <person name="Wiebenga A."/>
            <person name="Aguilar-Osorio G."/>
            <person name="Amillis S."/>
            <person name="Uchima C.A."/>
            <person name="Anderluh G."/>
            <person name="Asadollahi M."/>
            <person name="Askin M."/>
            <person name="Barry K."/>
            <person name="Battaglia E."/>
            <person name="Bayram O."/>
            <person name="Benocci T."/>
            <person name="Braus-Stromeyer S.A."/>
            <person name="Caldana C."/>
            <person name="Canovas D."/>
            <person name="Cerqueira G.C."/>
            <person name="Chen F."/>
            <person name="Chen W."/>
            <person name="Choi C."/>
            <person name="Clum A."/>
            <person name="Dos Santos R.A."/>
            <person name="Damasio A.R."/>
            <person name="Diallinas G."/>
            <person name="Emri T."/>
            <person name="Fekete E."/>
            <person name="Flipphi M."/>
            <person name="Freyberg S."/>
            <person name="Gallo A."/>
            <person name="Gournas C."/>
            <person name="Habgood R."/>
            <person name="Hainaut M."/>
            <person name="Harispe M.L."/>
            <person name="Henrissat B."/>
            <person name="Hilden K.S."/>
            <person name="Hope R."/>
            <person name="Hossain A."/>
            <person name="Karabika E."/>
            <person name="Karaffa L."/>
            <person name="Karanyi Z."/>
            <person name="Krasevec N."/>
            <person name="Kuo A."/>
            <person name="Kusch H."/>
            <person name="LaButti K."/>
            <person name="Lagendijk E.L."/>
            <person name="Lapidus A."/>
            <person name="Levasseur A."/>
            <person name="Lindquist E."/>
            <person name="Lipzen A."/>
            <person name="Logrieco A.F."/>
            <person name="MacCabe A."/>
            <person name="Maekelae M.R."/>
            <person name="Malavazi I."/>
            <person name="Melin P."/>
            <person name="Meyer V."/>
            <person name="Mielnichuk N."/>
            <person name="Miskei M."/>
            <person name="Molnar A.P."/>
            <person name="Mule G."/>
            <person name="Ngan C.Y."/>
            <person name="Orejas M."/>
            <person name="Orosz E."/>
            <person name="Ouedraogo J.P."/>
            <person name="Overkamp K.M."/>
            <person name="Park H.-S."/>
            <person name="Perrone G."/>
            <person name="Piumi F."/>
            <person name="Punt P.J."/>
            <person name="Ram A.F."/>
            <person name="Ramon A."/>
            <person name="Rauscher S."/>
            <person name="Record E."/>
            <person name="Riano-Pachon D.M."/>
            <person name="Robert V."/>
            <person name="Roehrig J."/>
            <person name="Ruller R."/>
            <person name="Salamov A."/>
            <person name="Salih N.S."/>
            <person name="Samson R.A."/>
            <person name="Sandor E."/>
            <person name="Sanguinetti M."/>
            <person name="Schuetze T."/>
            <person name="Sepcic K."/>
            <person name="Shelest E."/>
            <person name="Sherlock G."/>
            <person name="Sophianopoulou V."/>
            <person name="Squina F.M."/>
            <person name="Sun H."/>
            <person name="Susca A."/>
            <person name="Todd R.B."/>
            <person name="Tsang A."/>
            <person name="Unkles S.E."/>
            <person name="van de Wiele N."/>
            <person name="van Rossen-Uffink D."/>
            <person name="Oliveira J.V."/>
            <person name="Vesth T.C."/>
            <person name="Visser J."/>
            <person name="Yu J.-H."/>
            <person name="Zhou M."/>
            <person name="Andersen M.R."/>
            <person name="Archer D.B."/>
            <person name="Baker S.E."/>
            <person name="Benoit I."/>
            <person name="Brakhage A.A."/>
            <person name="Braus G.H."/>
            <person name="Fischer R."/>
            <person name="Frisvad J.C."/>
            <person name="Goldman G.H."/>
            <person name="Houbraken J."/>
            <person name="Oakley B."/>
            <person name="Pocsi I."/>
            <person name="Scazzocchio C."/>
            <person name="Seiboth B."/>
            <person name="vanKuyk P.A."/>
            <person name="Wortman J."/>
            <person name="Dyer P.S."/>
            <person name="Grigoriev I.V."/>
        </authorList>
    </citation>
    <scope>NUCLEOTIDE SEQUENCE [LARGE SCALE GENOMIC DNA]</scope>
    <source>
        <strain evidence="2">DTO 134E9</strain>
    </source>
</reference>
<evidence type="ECO:0000313" key="1">
    <source>
        <dbReference type="EMBL" id="OJJ35807.1"/>
    </source>
</evidence>
<dbReference type="RefSeq" id="XP_040689483.1">
    <property type="nucleotide sequence ID" value="XM_040835455.1"/>
</dbReference>
<dbReference type="VEuPathDB" id="FungiDB:ASPWEDRAFT_41050"/>
<dbReference type="STRING" id="1073089.A0A1L9RLU7"/>
<gene>
    <name evidence="1" type="ORF">ASPWEDRAFT_41050</name>
</gene>